<evidence type="ECO:0000313" key="1">
    <source>
        <dbReference type="EMBL" id="MBP0903365.1"/>
    </source>
</evidence>
<keyword evidence="2" id="KW-1185">Reference proteome</keyword>
<protein>
    <submittedName>
        <fullName evidence="1">Uncharacterized protein</fullName>
    </submittedName>
</protein>
<evidence type="ECO:0000313" key="2">
    <source>
        <dbReference type="Proteomes" id="UP000670776"/>
    </source>
</evidence>
<organism evidence="1 2">
    <name type="scientific">Mariniflexile gromovii</name>
    <dbReference type="NCBI Taxonomy" id="362523"/>
    <lineage>
        <taxon>Bacteria</taxon>
        <taxon>Pseudomonadati</taxon>
        <taxon>Bacteroidota</taxon>
        <taxon>Flavobacteriia</taxon>
        <taxon>Flavobacteriales</taxon>
        <taxon>Flavobacteriaceae</taxon>
        <taxon>Mariniflexile</taxon>
    </lineage>
</organism>
<dbReference type="RefSeq" id="WP_209653607.1">
    <property type="nucleotide sequence ID" value="NZ_JAGJCB010000004.1"/>
</dbReference>
<accession>A0ABS4BS08</accession>
<gene>
    <name evidence="1" type="ORF">J8H85_05960</name>
</gene>
<dbReference type="EMBL" id="JAGJCB010000004">
    <property type="protein sequence ID" value="MBP0903365.1"/>
    <property type="molecule type" value="Genomic_DNA"/>
</dbReference>
<proteinExistence type="predicted"/>
<comment type="caution">
    <text evidence="1">The sequence shown here is derived from an EMBL/GenBank/DDBJ whole genome shotgun (WGS) entry which is preliminary data.</text>
</comment>
<sequence length="104" mass="12263">MEVKFDLVRIGKIRRDYAIENVLKQNVDSLKNKIRFLLKNDNCFNKYNRVDMVMIIPGKGESIKIALQDITDFHIRKKLKENVPDSIYMGKYSAILDNINNRIF</sequence>
<reference evidence="1 2" key="1">
    <citation type="submission" date="2021-04" db="EMBL/GenBank/DDBJ databases">
        <title>Mariniflexile gromovii gen. nov., sp. nov., a gliding bacterium isolated from the sea urchin Strongylocentrotus intermedius.</title>
        <authorList>
            <person name="Ko S."/>
            <person name="Le V."/>
            <person name="Ahn C.-Y."/>
            <person name="Oh H.-M."/>
        </authorList>
    </citation>
    <scope>NUCLEOTIDE SEQUENCE [LARGE SCALE GENOMIC DNA]</scope>
    <source>
        <strain evidence="1 2">KCTC 12570</strain>
    </source>
</reference>
<name>A0ABS4BS08_9FLAO</name>
<dbReference type="Proteomes" id="UP000670776">
    <property type="component" value="Unassembled WGS sequence"/>
</dbReference>